<dbReference type="Gene3D" id="3.30.2010.10">
    <property type="entry name" value="Metalloproteases ('zincins'), catalytic domain"/>
    <property type="match status" value="1"/>
</dbReference>
<gene>
    <name evidence="10" type="ORF">FIM25_02280</name>
</gene>
<dbReference type="OrthoDB" id="9810445at2"/>
<keyword evidence="5 6" id="KW-0482">Metalloprotease</keyword>
<keyword evidence="11" id="KW-1185">Reference proteome</keyword>
<evidence type="ECO:0000256" key="2">
    <source>
        <dbReference type="ARBA" id="ARBA00022723"/>
    </source>
</evidence>
<dbReference type="Pfam" id="PF23368">
    <property type="entry name" value="DUF7092"/>
    <property type="match status" value="1"/>
</dbReference>
<dbReference type="GO" id="GO:0046872">
    <property type="term" value="F:metal ion binding"/>
    <property type="evidence" value="ECO:0007669"/>
    <property type="project" value="UniProtKB-KW"/>
</dbReference>
<keyword evidence="7" id="KW-0472">Membrane</keyword>
<accession>A0A5Q4VDH7</accession>
<dbReference type="Proteomes" id="UP000321899">
    <property type="component" value="Unassembled WGS sequence"/>
</dbReference>
<keyword evidence="4 6" id="KW-0862">Zinc</keyword>
<evidence type="ECO:0000256" key="1">
    <source>
        <dbReference type="ARBA" id="ARBA00022670"/>
    </source>
</evidence>
<keyword evidence="7" id="KW-1133">Transmembrane helix</keyword>
<keyword evidence="7" id="KW-0812">Transmembrane</keyword>
<dbReference type="InterPro" id="IPR055518">
    <property type="entry name" value="DUF7092"/>
</dbReference>
<evidence type="ECO:0000313" key="10">
    <source>
        <dbReference type="EMBL" id="TYT75754.1"/>
    </source>
</evidence>
<dbReference type="GO" id="GO:0016020">
    <property type="term" value="C:membrane"/>
    <property type="evidence" value="ECO:0007669"/>
    <property type="project" value="TreeGrafter"/>
</dbReference>
<evidence type="ECO:0000313" key="11">
    <source>
        <dbReference type="Proteomes" id="UP000321899"/>
    </source>
</evidence>
<protein>
    <submittedName>
        <fullName evidence="10">M48 family metallopeptidase</fullName>
    </submittedName>
</protein>
<dbReference type="PANTHER" id="PTHR22726">
    <property type="entry name" value="METALLOENDOPEPTIDASE OMA1"/>
    <property type="match status" value="1"/>
</dbReference>
<keyword evidence="2" id="KW-0479">Metal-binding</keyword>
<keyword evidence="3 6" id="KW-0378">Hydrolase</keyword>
<dbReference type="PANTHER" id="PTHR22726:SF1">
    <property type="entry name" value="METALLOENDOPEPTIDASE OMA1, MITOCHONDRIAL"/>
    <property type="match status" value="1"/>
</dbReference>
<feature type="domain" description="Peptidase M48" evidence="8">
    <location>
        <begin position="192"/>
        <end position="337"/>
    </location>
</feature>
<dbReference type="EMBL" id="VDMB01000002">
    <property type="protein sequence ID" value="TYT75754.1"/>
    <property type="molecule type" value="Genomic_DNA"/>
</dbReference>
<dbReference type="InterPro" id="IPR001915">
    <property type="entry name" value="Peptidase_M48"/>
</dbReference>
<evidence type="ECO:0000259" key="8">
    <source>
        <dbReference type="Pfam" id="PF01435"/>
    </source>
</evidence>
<evidence type="ECO:0000256" key="6">
    <source>
        <dbReference type="RuleBase" id="RU003983"/>
    </source>
</evidence>
<keyword evidence="1 6" id="KW-0645">Protease</keyword>
<dbReference type="Pfam" id="PF01435">
    <property type="entry name" value="Peptidase_M48"/>
    <property type="match status" value="1"/>
</dbReference>
<dbReference type="GO" id="GO:0051603">
    <property type="term" value="P:proteolysis involved in protein catabolic process"/>
    <property type="evidence" value="ECO:0007669"/>
    <property type="project" value="TreeGrafter"/>
</dbReference>
<name>A0A5Q4VDH7_9BACT</name>
<evidence type="ECO:0000256" key="4">
    <source>
        <dbReference type="ARBA" id="ARBA00022833"/>
    </source>
</evidence>
<evidence type="ECO:0000259" key="9">
    <source>
        <dbReference type="Pfam" id="PF23368"/>
    </source>
</evidence>
<comment type="cofactor">
    <cofactor evidence="6">
        <name>Zn(2+)</name>
        <dbReference type="ChEBI" id="CHEBI:29105"/>
    </cofactor>
    <text evidence="6">Binds 1 zinc ion per subunit.</text>
</comment>
<comment type="similarity">
    <text evidence="6">Belongs to the peptidase M48 family.</text>
</comment>
<proteinExistence type="inferred from homology"/>
<feature type="transmembrane region" description="Helical" evidence="7">
    <location>
        <begin position="99"/>
        <end position="121"/>
    </location>
</feature>
<dbReference type="AlphaFoldDB" id="A0A5Q4VDH7"/>
<evidence type="ECO:0000256" key="7">
    <source>
        <dbReference type="SAM" id="Phobius"/>
    </source>
</evidence>
<evidence type="ECO:0000256" key="5">
    <source>
        <dbReference type="ARBA" id="ARBA00023049"/>
    </source>
</evidence>
<dbReference type="CDD" id="cd07332">
    <property type="entry name" value="M48C_Oma1_like"/>
    <property type="match status" value="1"/>
</dbReference>
<sequence length="343" mass="38409">MNISGLFYDGRSSAAKIARLVYLPETERIRMEDAEGNSMAEAHISELVFAPHMGRVHRSFNLPCGGLFETEEHGAMDALQVSMKNGAFWRFVHMLESRWIWVCLALLFVMATVFLSFRYGAPLLAREIALRLPPGVLHSAGENTLKTLDRMVFSPSDLSFEKQEKIINEFKDLWDAHPDFQLYFRKGGQLGANAFALPGNMIVVSDELIRLAEDNPDGLEAVLAHEIGHGVHQHAARRVIQDSMLAFLLMGLAGDGSGVAELFMGLPVLVTEMAYSRAFEREADAYAMEWLAFQGKDAEGFARLLVRLHEEGGRSDKESRWQGWLSTHPLLEERLEAMGFALP</sequence>
<dbReference type="GO" id="GO:0004222">
    <property type="term" value="F:metalloendopeptidase activity"/>
    <property type="evidence" value="ECO:0007669"/>
    <property type="project" value="InterPro"/>
</dbReference>
<evidence type="ECO:0000256" key="3">
    <source>
        <dbReference type="ARBA" id="ARBA00022801"/>
    </source>
</evidence>
<dbReference type="InterPro" id="IPR051156">
    <property type="entry name" value="Mito/Outer_Membr_Metalloprot"/>
</dbReference>
<feature type="domain" description="DUF7092" evidence="9">
    <location>
        <begin position="3"/>
        <end position="79"/>
    </location>
</feature>
<dbReference type="RefSeq" id="WP_139445881.1">
    <property type="nucleotide sequence ID" value="NZ_VDMB01000002.1"/>
</dbReference>
<organism evidence="10 11">
    <name type="scientific">Desulfobotulus mexicanus</name>
    <dbReference type="NCBI Taxonomy" id="2586642"/>
    <lineage>
        <taxon>Bacteria</taxon>
        <taxon>Pseudomonadati</taxon>
        <taxon>Thermodesulfobacteriota</taxon>
        <taxon>Desulfobacteria</taxon>
        <taxon>Desulfobacterales</taxon>
        <taxon>Desulfobacteraceae</taxon>
        <taxon>Desulfobotulus</taxon>
    </lineage>
</organism>
<reference evidence="10 11" key="1">
    <citation type="submission" date="2019-06" db="EMBL/GenBank/DDBJ databases">
        <title>Desulfobotulus mexicanus sp. nov., a novel sulfate-reducing bacterium isolated from the sediment of an alkaline crater lake in Mexico.</title>
        <authorList>
            <person name="Hirschler-Rea A."/>
        </authorList>
    </citation>
    <scope>NUCLEOTIDE SEQUENCE [LARGE SCALE GENOMIC DNA]</scope>
    <source>
        <strain evidence="10 11">PAR22N</strain>
    </source>
</reference>
<comment type="caution">
    <text evidence="10">The sequence shown here is derived from an EMBL/GenBank/DDBJ whole genome shotgun (WGS) entry which is preliminary data.</text>
</comment>